<dbReference type="InterPro" id="IPR023772">
    <property type="entry name" value="DNA-bd_HTH_TetR-type_CS"/>
</dbReference>
<evidence type="ECO:0000259" key="7">
    <source>
        <dbReference type="PROSITE" id="PS50977"/>
    </source>
</evidence>
<dbReference type="PRINTS" id="PR00455">
    <property type="entry name" value="HTHTETR"/>
</dbReference>
<feature type="DNA-binding region" description="H-T-H motif" evidence="5">
    <location>
        <begin position="56"/>
        <end position="75"/>
    </location>
</feature>
<reference evidence="9" key="1">
    <citation type="submission" date="2018-12" db="EMBL/GenBank/DDBJ databases">
        <title>Complete genome sequence of Roseovarius sp. MME-070.</title>
        <authorList>
            <person name="Nam Y.-D."/>
            <person name="Kang J."/>
            <person name="Chung W.-H."/>
            <person name="Park Y.S."/>
        </authorList>
    </citation>
    <scope>NUCLEOTIDE SEQUENCE [LARGE SCALE GENOMIC DNA]</scope>
    <source>
        <strain evidence="9">MME-070</strain>
    </source>
</reference>
<gene>
    <name evidence="8" type="ORF">EI983_12590</name>
</gene>
<dbReference type="InterPro" id="IPR039538">
    <property type="entry name" value="BetI_C"/>
</dbReference>
<protein>
    <submittedName>
        <fullName evidence="8">TetR family transcriptional regulator</fullName>
    </submittedName>
</protein>
<dbReference type="Proteomes" id="UP000428330">
    <property type="component" value="Chromosome"/>
</dbReference>
<keyword evidence="3 5" id="KW-0238">DNA-binding</keyword>
<feature type="domain" description="HTH tetR-type" evidence="7">
    <location>
        <begin position="33"/>
        <end position="93"/>
    </location>
</feature>
<evidence type="ECO:0000256" key="1">
    <source>
        <dbReference type="ARBA" id="ARBA00022491"/>
    </source>
</evidence>
<dbReference type="OrthoDB" id="7336460at2"/>
<dbReference type="PROSITE" id="PS01081">
    <property type="entry name" value="HTH_TETR_1"/>
    <property type="match status" value="1"/>
</dbReference>
<keyword evidence="2" id="KW-0805">Transcription regulation</keyword>
<evidence type="ECO:0000256" key="4">
    <source>
        <dbReference type="ARBA" id="ARBA00023163"/>
    </source>
</evidence>
<sequence length="227" mass="24906">MPPARVNLPVSPRFESPMTAPDPEQKHARRDPERHREALITATLDLIAEIGVPETTVSRIIERAGLSRGMIHLHFGGKDQLLIAAAQSFSASFSAEMETQLACAGDDPADVILTAIEAEMSAPLMNERSARIWHAFRGIANPSPEIAHECGTRGGLARDALLRAFRQLAKETRAPDPETLAQDASYGTMALLEGVYVDYLANTGRFSRTDALRAIRRYLAGLFPERF</sequence>
<name>A0A6I6IPI6_9RHOB</name>
<dbReference type="InterPro" id="IPR001647">
    <property type="entry name" value="HTH_TetR"/>
</dbReference>
<dbReference type="PANTHER" id="PTHR30055">
    <property type="entry name" value="HTH-TYPE TRANSCRIPTIONAL REGULATOR RUTR"/>
    <property type="match status" value="1"/>
</dbReference>
<evidence type="ECO:0000256" key="2">
    <source>
        <dbReference type="ARBA" id="ARBA00023015"/>
    </source>
</evidence>
<dbReference type="InterPro" id="IPR036271">
    <property type="entry name" value="Tet_transcr_reg_TetR-rel_C_sf"/>
</dbReference>
<evidence type="ECO:0000313" key="9">
    <source>
        <dbReference type="Proteomes" id="UP000428330"/>
    </source>
</evidence>
<dbReference type="SUPFAM" id="SSF48498">
    <property type="entry name" value="Tetracyclin repressor-like, C-terminal domain"/>
    <property type="match status" value="1"/>
</dbReference>
<dbReference type="SUPFAM" id="SSF46689">
    <property type="entry name" value="Homeodomain-like"/>
    <property type="match status" value="1"/>
</dbReference>
<feature type="region of interest" description="Disordered" evidence="6">
    <location>
        <begin position="1"/>
        <end position="34"/>
    </location>
</feature>
<dbReference type="Pfam" id="PF13977">
    <property type="entry name" value="TetR_C_6"/>
    <property type="match status" value="1"/>
</dbReference>
<feature type="compositionally biased region" description="Basic and acidic residues" evidence="6">
    <location>
        <begin position="23"/>
        <end position="34"/>
    </location>
</feature>
<keyword evidence="9" id="KW-1185">Reference proteome</keyword>
<evidence type="ECO:0000313" key="8">
    <source>
        <dbReference type="EMBL" id="QGX99060.1"/>
    </source>
</evidence>
<dbReference type="EMBL" id="CP034348">
    <property type="protein sequence ID" value="QGX99060.1"/>
    <property type="molecule type" value="Genomic_DNA"/>
</dbReference>
<proteinExistence type="predicted"/>
<dbReference type="GO" id="GO:0000976">
    <property type="term" value="F:transcription cis-regulatory region binding"/>
    <property type="evidence" value="ECO:0007669"/>
    <property type="project" value="TreeGrafter"/>
</dbReference>
<evidence type="ECO:0000256" key="3">
    <source>
        <dbReference type="ARBA" id="ARBA00023125"/>
    </source>
</evidence>
<dbReference type="Gene3D" id="1.10.357.10">
    <property type="entry name" value="Tetracycline Repressor, domain 2"/>
    <property type="match status" value="1"/>
</dbReference>
<evidence type="ECO:0000256" key="5">
    <source>
        <dbReference type="PROSITE-ProRule" id="PRU00335"/>
    </source>
</evidence>
<dbReference type="KEGG" id="rom:EI983_12590"/>
<dbReference type="PROSITE" id="PS50977">
    <property type="entry name" value="HTH_TETR_2"/>
    <property type="match status" value="1"/>
</dbReference>
<dbReference type="InterPro" id="IPR050109">
    <property type="entry name" value="HTH-type_TetR-like_transc_reg"/>
</dbReference>
<dbReference type="PANTHER" id="PTHR30055:SF234">
    <property type="entry name" value="HTH-TYPE TRANSCRIPTIONAL REGULATOR BETI"/>
    <property type="match status" value="1"/>
</dbReference>
<dbReference type="AlphaFoldDB" id="A0A6I6IPI6"/>
<dbReference type="InterPro" id="IPR009057">
    <property type="entry name" value="Homeodomain-like_sf"/>
</dbReference>
<keyword evidence="1" id="KW-0678">Repressor</keyword>
<accession>A0A6I6IPI6</accession>
<dbReference type="GO" id="GO:0003700">
    <property type="term" value="F:DNA-binding transcription factor activity"/>
    <property type="evidence" value="ECO:0007669"/>
    <property type="project" value="TreeGrafter"/>
</dbReference>
<evidence type="ECO:0000256" key="6">
    <source>
        <dbReference type="SAM" id="MobiDB-lite"/>
    </source>
</evidence>
<organism evidence="8 9">
    <name type="scientific">Roseovarius faecimaris</name>
    <dbReference type="NCBI Taxonomy" id="2494550"/>
    <lineage>
        <taxon>Bacteria</taxon>
        <taxon>Pseudomonadati</taxon>
        <taxon>Pseudomonadota</taxon>
        <taxon>Alphaproteobacteria</taxon>
        <taxon>Rhodobacterales</taxon>
        <taxon>Roseobacteraceae</taxon>
        <taxon>Roseovarius</taxon>
    </lineage>
</organism>
<keyword evidence="4" id="KW-0804">Transcription</keyword>
<dbReference type="Pfam" id="PF00440">
    <property type="entry name" value="TetR_N"/>
    <property type="match status" value="1"/>
</dbReference>